<evidence type="ECO:0000313" key="2">
    <source>
        <dbReference type="EMBL" id="MBW5482612.1"/>
    </source>
</evidence>
<evidence type="ECO:0000256" key="1">
    <source>
        <dbReference type="SAM" id="MobiDB-lite"/>
    </source>
</evidence>
<name>A0ABS6Z4G8_9ACTN</name>
<feature type="compositionally biased region" description="Low complexity" evidence="1">
    <location>
        <begin position="40"/>
        <end position="51"/>
    </location>
</feature>
<dbReference type="Proteomes" id="UP000812013">
    <property type="component" value="Unassembled WGS sequence"/>
</dbReference>
<comment type="caution">
    <text evidence="2">The sequence shown here is derived from an EMBL/GenBank/DDBJ whole genome shotgun (WGS) entry which is preliminary data.</text>
</comment>
<evidence type="ECO:0000313" key="3">
    <source>
        <dbReference type="Proteomes" id="UP000812013"/>
    </source>
</evidence>
<protein>
    <recommendedName>
        <fullName evidence="4">Serine/threonine protein kinase</fullName>
    </recommendedName>
</protein>
<organism evidence="2 3">
    <name type="scientific">Streptomyces bambusae</name>
    <dbReference type="NCBI Taxonomy" id="1550616"/>
    <lineage>
        <taxon>Bacteria</taxon>
        <taxon>Bacillati</taxon>
        <taxon>Actinomycetota</taxon>
        <taxon>Actinomycetes</taxon>
        <taxon>Kitasatosporales</taxon>
        <taxon>Streptomycetaceae</taxon>
        <taxon>Streptomyces</taxon>
    </lineage>
</organism>
<evidence type="ECO:0008006" key="4">
    <source>
        <dbReference type="Google" id="ProtNLM"/>
    </source>
</evidence>
<proteinExistence type="predicted"/>
<accession>A0ABS6Z4G8</accession>
<gene>
    <name evidence="2" type="ORF">GPJ59_12115</name>
</gene>
<reference evidence="2 3" key="1">
    <citation type="submission" date="2019-12" db="EMBL/GenBank/DDBJ databases">
        <title>Genome sequence of Streptomyces bambusae.</title>
        <authorList>
            <person name="Bansal K."/>
            <person name="Choksket S."/>
            <person name="Korpole S."/>
            <person name="Patil P.B."/>
        </authorList>
    </citation>
    <scope>NUCLEOTIDE SEQUENCE [LARGE SCALE GENOMIC DNA]</scope>
    <source>
        <strain evidence="2 3">SK60</strain>
    </source>
</reference>
<sequence length="171" mass="17549">LYSMGLLPGTGGKSGAQAEGSSTRPPAASGSDAATPRPTPSGSSTGQPPSRDSVPKELVGTWKGSVTSNLGLPSTFEITIREGRKGEVVGRDKSVLNLFGTEYDCSGDWKLASATDRSLVLDTVGGTNPHPGICSNGSADERFTLNEGGTLHYRSGDRAAGNPEGDLTRSP</sequence>
<feature type="region of interest" description="Disordered" evidence="1">
    <location>
        <begin position="1"/>
        <end position="65"/>
    </location>
</feature>
<keyword evidence="3" id="KW-1185">Reference proteome</keyword>
<dbReference type="EMBL" id="WTFF01000065">
    <property type="protein sequence ID" value="MBW5482612.1"/>
    <property type="molecule type" value="Genomic_DNA"/>
</dbReference>
<feature type="region of interest" description="Disordered" evidence="1">
    <location>
        <begin position="149"/>
        <end position="171"/>
    </location>
</feature>
<feature type="non-terminal residue" evidence="2">
    <location>
        <position position="1"/>
    </location>
</feature>